<dbReference type="AlphaFoldDB" id="A0A6A4FAY8"/>
<comment type="caution">
    <text evidence="2">The sequence shown here is derived from an EMBL/GenBank/DDBJ whole genome shotgun (WGS) entry which is preliminary data.</text>
</comment>
<evidence type="ECO:0000313" key="3">
    <source>
        <dbReference type="Proteomes" id="UP000429607"/>
    </source>
</evidence>
<reference evidence="2 4" key="1">
    <citation type="submission" date="2018-08" db="EMBL/GenBank/DDBJ databases">
        <title>Genomic investigation of the strawberry pathogen Phytophthora fragariae indicates pathogenicity is determined by transcriptional variation in three key races.</title>
        <authorList>
            <person name="Adams T.M."/>
            <person name="Armitage A.D."/>
            <person name="Sobczyk M.K."/>
            <person name="Bates H.J."/>
            <person name="Dunwell J.M."/>
            <person name="Nellist C.F."/>
            <person name="Harrison R.J."/>
        </authorList>
    </citation>
    <scope>NUCLEOTIDE SEQUENCE [LARGE SCALE GENOMIC DNA]</scope>
    <source>
        <strain evidence="1 3">SCRP249</strain>
        <strain evidence="2 4">SCRP333</strain>
    </source>
</reference>
<evidence type="ECO:0000313" key="4">
    <source>
        <dbReference type="Proteomes" id="UP000434957"/>
    </source>
</evidence>
<organism evidence="2 4">
    <name type="scientific">Phytophthora rubi</name>
    <dbReference type="NCBI Taxonomy" id="129364"/>
    <lineage>
        <taxon>Eukaryota</taxon>
        <taxon>Sar</taxon>
        <taxon>Stramenopiles</taxon>
        <taxon>Oomycota</taxon>
        <taxon>Peronosporomycetes</taxon>
        <taxon>Peronosporales</taxon>
        <taxon>Peronosporaceae</taxon>
        <taxon>Phytophthora</taxon>
    </lineage>
</organism>
<dbReference type="Proteomes" id="UP000434957">
    <property type="component" value="Unassembled WGS sequence"/>
</dbReference>
<protein>
    <submittedName>
        <fullName evidence="2">Uncharacterized protein</fullName>
    </submittedName>
</protein>
<keyword evidence="4" id="KW-1185">Reference proteome</keyword>
<proteinExistence type="predicted"/>
<gene>
    <name evidence="1" type="ORF">PR001_g14350</name>
    <name evidence="2" type="ORF">PR003_g15241</name>
</gene>
<accession>A0A6A4FAY8</accession>
<sequence>MLTLGVIYSEGVHHEKKLRTFLWLSAKDAPGHDFMIVLTNNMIKRIDQDLKRNDDPDNVGSEKANRFLYADWKSFTKVPAYPVIVEYKDTMFRPKLPEGSPMERDIKHRIDVRDPNIAMYRQQWRLSPEQKAEIDKWYAR</sequence>
<dbReference type="EMBL" id="QXFT01001046">
    <property type="protein sequence ID" value="KAE9330753.1"/>
    <property type="molecule type" value="Genomic_DNA"/>
</dbReference>
<dbReference type="Proteomes" id="UP000429607">
    <property type="component" value="Unassembled WGS sequence"/>
</dbReference>
<evidence type="ECO:0000313" key="2">
    <source>
        <dbReference type="EMBL" id="KAE9330753.1"/>
    </source>
</evidence>
<evidence type="ECO:0000313" key="1">
    <source>
        <dbReference type="EMBL" id="KAE9017591.1"/>
    </source>
</evidence>
<dbReference type="EMBL" id="QXFV01001026">
    <property type="protein sequence ID" value="KAE9017591.1"/>
    <property type="molecule type" value="Genomic_DNA"/>
</dbReference>
<name>A0A6A4FAY8_9STRA</name>